<protein>
    <submittedName>
        <fullName evidence="3">Uncharacterized protein</fullName>
    </submittedName>
</protein>
<keyword evidence="2" id="KW-0812">Transmembrane</keyword>
<sequence>MYSLHNNNNHQRKYQNRHRSLPPPAPSPPSSQAISNRDQRHSWSRKPQLQEIPEEYYHYQRRQQQQQKKQVVKEDEPLLETTQYILNEIKLLGDDVIEAEARADKFQRHYHETLEELDALKLIYENTLQRFEEYKEREQVKHQYYQELLQHYQEQQKLQQQKFQERERRNHSLPYYSHVSSSSTLSNHAPTKLSKALGWFTVLDFVQHGKVNSPEQLIVRIADSLMIVMVFTISIFMGTSHITLTNEFISLRSISTLTR</sequence>
<dbReference type="Proteomes" id="UP001209540">
    <property type="component" value="Unassembled WGS sequence"/>
</dbReference>
<accession>A0AAD5PIS8</accession>
<evidence type="ECO:0000313" key="3">
    <source>
        <dbReference type="EMBL" id="KAI9274821.1"/>
    </source>
</evidence>
<evidence type="ECO:0000313" key="4">
    <source>
        <dbReference type="Proteomes" id="UP001209540"/>
    </source>
</evidence>
<feature type="region of interest" description="Disordered" evidence="1">
    <location>
        <begin position="1"/>
        <end position="47"/>
    </location>
</feature>
<dbReference type="AlphaFoldDB" id="A0AAD5PIS8"/>
<reference evidence="3" key="1">
    <citation type="journal article" date="2022" name="IScience">
        <title>Evolution of zygomycete secretomes and the origins of terrestrial fungal ecologies.</title>
        <authorList>
            <person name="Chang Y."/>
            <person name="Wang Y."/>
            <person name="Mondo S."/>
            <person name="Ahrendt S."/>
            <person name="Andreopoulos W."/>
            <person name="Barry K."/>
            <person name="Beard J."/>
            <person name="Benny G.L."/>
            <person name="Blankenship S."/>
            <person name="Bonito G."/>
            <person name="Cuomo C."/>
            <person name="Desiro A."/>
            <person name="Gervers K.A."/>
            <person name="Hundley H."/>
            <person name="Kuo A."/>
            <person name="LaButti K."/>
            <person name="Lang B.F."/>
            <person name="Lipzen A."/>
            <person name="O'Donnell K."/>
            <person name="Pangilinan J."/>
            <person name="Reynolds N."/>
            <person name="Sandor L."/>
            <person name="Smith M.E."/>
            <person name="Tsang A."/>
            <person name="Grigoriev I.V."/>
            <person name="Stajich J.E."/>
            <person name="Spatafora J.W."/>
        </authorList>
    </citation>
    <scope>NUCLEOTIDE SEQUENCE</scope>
    <source>
        <strain evidence="3">RSA 2281</strain>
    </source>
</reference>
<keyword evidence="2" id="KW-0472">Membrane</keyword>
<evidence type="ECO:0000256" key="1">
    <source>
        <dbReference type="SAM" id="MobiDB-lite"/>
    </source>
</evidence>
<organism evidence="3 4">
    <name type="scientific">Phascolomyces articulosus</name>
    <dbReference type="NCBI Taxonomy" id="60185"/>
    <lineage>
        <taxon>Eukaryota</taxon>
        <taxon>Fungi</taxon>
        <taxon>Fungi incertae sedis</taxon>
        <taxon>Mucoromycota</taxon>
        <taxon>Mucoromycotina</taxon>
        <taxon>Mucoromycetes</taxon>
        <taxon>Mucorales</taxon>
        <taxon>Lichtheimiaceae</taxon>
        <taxon>Phascolomyces</taxon>
    </lineage>
</organism>
<comment type="caution">
    <text evidence="3">The sequence shown here is derived from an EMBL/GenBank/DDBJ whole genome shotgun (WGS) entry which is preliminary data.</text>
</comment>
<keyword evidence="4" id="KW-1185">Reference proteome</keyword>
<dbReference type="EMBL" id="JAIXMP010000004">
    <property type="protein sequence ID" value="KAI9274821.1"/>
    <property type="molecule type" value="Genomic_DNA"/>
</dbReference>
<keyword evidence="2" id="KW-1133">Transmembrane helix</keyword>
<reference evidence="3" key="2">
    <citation type="submission" date="2023-02" db="EMBL/GenBank/DDBJ databases">
        <authorList>
            <consortium name="DOE Joint Genome Institute"/>
            <person name="Mondo S.J."/>
            <person name="Chang Y."/>
            <person name="Wang Y."/>
            <person name="Ahrendt S."/>
            <person name="Andreopoulos W."/>
            <person name="Barry K."/>
            <person name="Beard J."/>
            <person name="Benny G.L."/>
            <person name="Blankenship S."/>
            <person name="Bonito G."/>
            <person name="Cuomo C."/>
            <person name="Desiro A."/>
            <person name="Gervers K.A."/>
            <person name="Hundley H."/>
            <person name="Kuo A."/>
            <person name="LaButti K."/>
            <person name="Lang B.F."/>
            <person name="Lipzen A."/>
            <person name="O'Donnell K."/>
            <person name="Pangilinan J."/>
            <person name="Reynolds N."/>
            <person name="Sandor L."/>
            <person name="Smith M.W."/>
            <person name="Tsang A."/>
            <person name="Grigoriev I.V."/>
            <person name="Stajich J.E."/>
            <person name="Spatafora J.W."/>
        </authorList>
    </citation>
    <scope>NUCLEOTIDE SEQUENCE</scope>
    <source>
        <strain evidence="3">RSA 2281</strain>
    </source>
</reference>
<feature type="transmembrane region" description="Helical" evidence="2">
    <location>
        <begin position="225"/>
        <end position="244"/>
    </location>
</feature>
<evidence type="ECO:0000256" key="2">
    <source>
        <dbReference type="SAM" id="Phobius"/>
    </source>
</evidence>
<name>A0AAD5PIS8_9FUNG</name>
<gene>
    <name evidence="3" type="ORF">BDA99DRAFT_533425</name>
</gene>
<feature type="compositionally biased region" description="Basic residues" evidence="1">
    <location>
        <begin position="10"/>
        <end position="20"/>
    </location>
</feature>
<proteinExistence type="predicted"/>